<reference evidence="2 3" key="1">
    <citation type="submission" date="2023-07" db="EMBL/GenBank/DDBJ databases">
        <title>Sorghum-associated microbial communities from plants grown in Nebraska, USA.</title>
        <authorList>
            <person name="Schachtman D."/>
        </authorList>
    </citation>
    <scope>NUCLEOTIDE SEQUENCE [LARGE SCALE GENOMIC DNA]</scope>
    <source>
        <strain evidence="2 3">CC523</strain>
    </source>
</reference>
<name>A0ABT9TKX3_PAENI</name>
<accession>A0ABT9TKX3</accession>
<comment type="caution">
    <text evidence="2">The sequence shown here is derived from an EMBL/GenBank/DDBJ whole genome shotgun (WGS) entry which is preliminary data.</text>
</comment>
<organism evidence="2 3">
    <name type="scientific">Paenarthrobacter nicotinovorans</name>
    <name type="common">Arthrobacter nicotinovorans</name>
    <dbReference type="NCBI Taxonomy" id="29320"/>
    <lineage>
        <taxon>Bacteria</taxon>
        <taxon>Bacillati</taxon>
        <taxon>Actinomycetota</taxon>
        <taxon>Actinomycetes</taxon>
        <taxon>Micrococcales</taxon>
        <taxon>Micrococcaceae</taxon>
        <taxon>Paenarthrobacter</taxon>
    </lineage>
</organism>
<dbReference type="Gene3D" id="1.10.260.40">
    <property type="entry name" value="lambda repressor-like DNA-binding domains"/>
    <property type="match status" value="1"/>
</dbReference>
<sequence>MTMPQGKQGQAGPLSKAVAAEVRAVLARTRTHASKLSADMGVSTSYISNRLRDKYPFTLNDVEAISRALKLDLVDFISSAAQHATEER</sequence>
<dbReference type="InterPro" id="IPR010982">
    <property type="entry name" value="Lambda_DNA-bd_dom_sf"/>
</dbReference>
<proteinExistence type="predicted"/>
<dbReference type="CDD" id="cd00093">
    <property type="entry name" value="HTH_XRE"/>
    <property type="match status" value="1"/>
</dbReference>
<evidence type="ECO:0000259" key="1">
    <source>
        <dbReference type="PROSITE" id="PS50943"/>
    </source>
</evidence>
<dbReference type="Proteomes" id="UP001244563">
    <property type="component" value="Unassembled WGS sequence"/>
</dbReference>
<dbReference type="SUPFAM" id="SSF47413">
    <property type="entry name" value="lambda repressor-like DNA-binding domains"/>
    <property type="match status" value="1"/>
</dbReference>
<gene>
    <name evidence="2" type="ORF">J2T10_001949</name>
</gene>
<dbReference type="EMBL" id="JAUSSW010000004">
    <property type="protein sequence ID" value="MDQ0102303.1"/>
    <property type="molecule type" value="Genomic_DNA"/>
</dbReference>
<evidence type="ECO:0000313" key="2">
    <source>
        <dbReference type="EMBL" id="MDQ0102303.1"/>
    </source>
</evidence>
<dbReference type="PROSITE" id="PS50943">
    <property type="entry name" value="HTH_CROC1"/>
    <property type="match status" value="1"/>
</dbReference>
<keyword evidence="3" id="KW-1185">Reference proteome</keyword>
<dbReference type="RefSeq" id="WP_370874755.1">
    <property type="nucleotide sequence ID" value="NZ_JAUSSW010000004.1"/>
</dbReference>
<protein>
    <submittedName>
        <fullName evidence="2">Transcriptional regulator with XRE-family HTH domain</fullName>
    </submittedName>
</protein>
<feature type="domain" description="HTH cro/C1-type" evidence="1">
    <location>
        <begin position="34"/>
        <end position="76"/>
    </location>
</feature>
<dbReference type="Pfam" id="PF01381">
    <property type="entry name" value="HTH_3"/>
    <property type="match status" value="1"/>
</dbReference>
<evidence type="ECO:0000313" key="3">
    <source>
        <dbReference type="Proteomes" id="UP001244563"/>
    </source>
</evidence>
<dbReference type="InterPro" id="IPR001387">
    <property type="entry name" value="Cro/C1-type_HTH"/>
</dbReference>